<evidence type="ECO:0000313" key="5">
    <source>
        <dbReference type="EMBL" id="CAA7394996.1"/>
    </source>
</evidence>
<protein>
    <recommendedName>
        <fullName evidence="4">Pectinesterase inhibitor domain-containing protein</fullName>
    </recommendedName>
</protein>
<evidence type="ECO:0000259" key="4">
    <source>
        <dbReference type="SMART" id="SM00856"/>
    </source>
</evidence>
<dbReference type="FunFam" id="1.20.140.40:FF:000001">
    <property type="entry name" value="Pectinesterase"/>
    <property type="match status" value="1"/>
</dbReference>
<gene>
    <name evidence="5" type="ORF">SI8410_04005657</name>
</gene>
<dbReference type="Proteomes" id="UP000663760">
    <property type="component" value="Chromosome 4"/>
</dbReference>
<evidence type="ECO:0000256" key="2">
    <source>
        <dbReference type="SAM" id="MobiDB-lite"/>
    </source>
</evidence>
<dbReference type="SUPFAM" id="SSF101148">
    <property type="entry name" value="Plant invertase/pectin methylesterase inhibitor"/>
    <property type="match status" value="1"/>
</dbReference>
<keyword evidence="6" id="KW-1185">Reference proteome</keyword>
<dbReference type="CDD" id="cd15798">
    <property type="entry name" value="PMEI-like_3"/>
    <property type="match status" value="1"/>
</dbReference>
<organism evidence="5 6">
    <name type="scientific">Spirodela intermedia</name>
    <name type="common">Intermediate duckweed</name>
    <dbReference type="NCBI Taxonomy" id="51605"/>
    <lineage>
        <taxon>Eukaryota</taxon>
        <taxon>Viridiplantae</taxon>
        <taxon>Streptophyta</taxon>
        <taxon>Embryophyta</taxon>
        <taxon>Tracheophyta</taxon>
        <taxon>Spermatophyta</taxon>
        <taxon>Magnoliopsida</taxon>
        <taxon>Liliopsida</taxon>
        <taxon>Araceae</taxon>
        <taxon>Lemnoideae</taxon>
        <taxon>Spirodela</taxon>
    </lineage>
</organism>
<feature type="region of interest" description="Disordered" evidence="2">
    <location>
        <begin position="264"/>
        <end position="283"/>
    </location>
</feature>
<dbReference type="InterPro" id="IPR035513">
    <property type="entry name" value="Invertase/methylesterase_inhib"/>
</dbReference>
<dbReference type="Gene3D" id="1.20.140.40">
    <property type="entry name" value="Invertase/pectin methylesterase inhibitor family protein"/>
    <property type="match status" value="1"/>
</dbReference>
<proteinExistence type="predicted"/>
<evidence type="ECO:0000313" key="6">
    <source>
        <dbReference type="Proteomes" id="UP000663760"/>
    </source>
</evidence>
<dbReference type="OrthoDB" id="786448at2759"/>
<dbReference type="InterPro" id="IPR051955">
    <property type="entry name" value="PME_Inhibitor"/>
</dbReference>
<dbReference type="InterPro" id="IPR006501">
    <property type="entry name" value="Pectinesterase_inhib_dom"/>
</dbReference>
<keyword evidence="1" id="KW-0732">Signal</keyword>
<dbReference type="GO" id="GO:0004857">
    <property type="term" value="F:enzyme inhibitor activity"/>
    <property type="evidence" value="ECO:0007669"/>
    <property type="project" value="InterPro"/>
</dbReference>
<dbReference type="AlphaFoldDB" id="A0A7I8KCK2"/>
<accession>A0A7I8KCK2</accession>
<dbReference type="PANTHER" id="PTHR31080:SF303">
    <property type="entry name" value="PECTINESTERASE 1-LIKE"/>
    <property type="match status" value="1"/>
</dbReference>
<name>A0A7I8KCK2_SPIIN</name>
<sequence length="283" mass="29610">MDSVKTLRGYGKVAVAVADERALPERNRQRRLAIAGLSTVLLLLLVAVVLVVVGVSGAGRGNRYSSAGGGVGSPAGTGSVKAVCSVVRKELESSCYSSLSAVGANSTSDPEEIFKLSLRVAMDEISRIATVPDAISKGVTDQRAVEALKVCKEMLSSAVDHLNASLESLRPPPVGGEKTLTPSKIDDLKTWLSAALTDQETCLDSFDGVGGDFGEQMVAAMRNAKQYTSNSLAIAAHLISIMEQLQIPIHRRLLSTTATAALQRRFSPRGTSPSTAAASASRA</sequence>
<feature type="transmembrane region" description="Helical" evidence="3">
    <location>
        <begin position="32"/>
        <end position="55"/>
    </location>
</feature>
<feature type="compositionally biased region" description="Low complexity" evidence="2">
    <location>
        <begin position="268"/>
        <end position="283"/>
    </location>
</feature>
<dbReference type="PANTHER" id="PTHR31080">
    <property type="entry name" value="PECTINESTERASE INHIBITOR-LIKE"/>
    <property type="match status" value="1"/>
</dbReference>
<reference evidence="5" key="1">
    <citation type="submission" date="2020-02" db="EMBL/GenBank/DDBJ databases">
        <authorList>
            <person name="Scholz U."/>
            <person name="Mascher M."/>
            <person name="Fiebig A."/>
        </authorList>
    </citation>
    <scope>NUCLEOTIDE SEQUENCE</scope>
</reference>
<keyword evidence="3" id="KW-1133">Transmembrane helix</keyword>
<dbReference type="NCBIfam" id="TIGR01614">
    <property type="entry name" value="PME_inhib"/>
    <property type="match status" value="1"/>
</dbReference>
<dbReference type="Pfam" id="PF04043">
    <property type="entry name" value="PMEI"/>
    <property type="match status" value="1"/>
</dbReference>
<keyword evidence="3" id="KW-0812">Transmembrane</keyword>
<evidence type="ECO:0000256" key="3">
    <source>
        <dbReference type="SAM" id="Phobius"/>
    </source>
</evidence>
<keyword evidence="3" id="KW-0472">Membrane</keyword>
<feature type="domain" description="Pectinesterase inhibitor" evidence="4">
    <location>
        <begin position="75"/>
        <end position="234"/>
    </location>
</feature>
<evidence type="ECO:0000256" key="1">
    <source>
        <dbReference type="ARBA" id="ARBA00022729"/>
    </source>
</evidence>
<dbReference type="SMART" id="SM00856">
    <property type="entry name" value="PMEI"/>
    <property type="match status" value="1"/>
</dbReference>
<dbReference type="EMBL" id="LR746267">
    <property type="protein sequence ID" value="CAA7394996.1"/>
    <property type="molecule type" value="Genomic_DNA"/>
</dbReference>